<organism evidence="5 6">
    <name type="scientific">Methylocystis heyeri</name>
    <dbReference type="NCBI Taxonomy" id="391905"/>
    <lineage>
        <taxon>Bacteria</taxon>
        <taxon>Pseudomonadati</taxon>
        <taxon>Pseudomonadota</taxon>
        <taxon>Alphaproteobacteria</taxon>
        <taxon>Hyphomicrobiales</taxon>
        <taxon>Methylocystaceae</taxon>
        <taxon>Methylocystis</taxon>
    </lineage>
</organism>
<dbReference type="PROSITE" id="PS00061">
    <property type="entry name" value="ADH_SHORT"/>
    <property type="match status" value="1"/>
</dbReference>
<evidence type="ECO:0000256" key="4">
    <source>
        <dbReference type="RuleBase" id="RU000363"/>
    </source>
</evidence>
<dbReference type="PANTHER" id="PTHR43963">
    <property type="entry name" value="CARBONYL REDUCTASE 1-RELATED"/>
    <property type="match status" value="1"/>
</dbReference>
<name>A0A6B8KA83_9HYPH</name>
<dbReference type="RefSeq" id="WP_136494659.1">
    <property type="nucleotide sequence ID" value="NZ_CP046052.1"/>
</dbReference>
<dbReference type="KEGG" id="mhey:H2LOC_000800"/>
<keyword evidence="3" id="KW-0560">Oxidoreductase</keyword>
<dbReference type="GO" id="GO:0016616">
    <property type="term" value="F:oxidoreductase activity, acting on the CH-OH group of donors, NAD or NADP as acceptor"/>
    <property type="evidence" value="ECO:0007669"/>
    <property type="project" value="InterPro"/>
</dbReference>
<proteinExistence type="inferred from homology"/>
<dbReference type="OrthoDB" id="9785826at2"/>
<evidence type="ECO:0000313" key="6">
    <source>
        <dbReference type="Proteomes" id="UP000309061"/>
    </source>
</evidence>
<reference evidence="5 6" key="1">
    <citation type="submission" date="2019-11" db="EMBL/GenBank/DDBJ databases">
        <title>The genome sequence of Methylocystis heyeri.</title>
        <authorList>
            <person name="Oshkin I.Y."/>
            <person name="Miroshnikov K."/>
            <person name="Dedysh S.N."/>
        </authorList>
    </citation>
    <scope>NUCLEOTIDE SEQUENCE [LARGE SCALE GENOMIC DNA]</scope>
    <source>
        <strain evidence="5 6">H2</strain>
    </source>
</reference>
<dbReference type="InterPro" id="IPR045313">
    <property type="entry name" value="CBR1-like"/>
</dbReference>
<dbReference type="PRINTS" id="PR00081">
    <property type="entry name" value="GDHRDH"/>
</dbReference>
<dbReference type="EMBL" id="CP046052">
    <property type="protein sequence ID" value="QGM44352.1"/>
    <property type="molecule type" value="Genomic_DNA"/>
</dbReference>
<dbReference type="Pfam" id="PF00106">
    <property type="entry name" value="adh_short"/>
    <property type="match status" value="1"/>
</dbReference>
<dbReference type="Gene3D" id="3.40.50.720">
    <property type="entry name" value="NAD(P)-binding Rossmann-like Domain"/>
    <property type="match status" value="1"/>
</dbReference>
<accession>A0A6B8KA83</accession>
<sequence>METSEIIALVSGANRGIGLAIAAGLARHKGVHVLLGCRQLDRGKAASAPLQAEGLRVTPVQLDTTDEASVSALAALIEQEYGRLDSLVNNAGIGLDYHPTLSVIERMQQTLDVNVVGTLRLTEAMAPLLAKSTRPRIVNVSSELSSFGMRADPNWAYSEIKLPTYAASKAAVNSLTVSYADQLKDKGFKVNAVCPGYTATEATNFSGTRTPEQAAVIAIHFALLDDEGPSGIFVSEAQQLPW</sequence>
<evidence type="ECO:0000256" key="1">
    <source>
        <dbReference type="ARBA" id="ARBA00006484"/>
    </source>
</evidence>
<dbReference type="PRINTS" id="PR00080">
    <property type="entry name" value="SDRFAMILY"/>
</dbReference>
<comment type="similarity">
    <text evidence="1 4">Belongs to the short-chain dehydrogenases/reductases (SDR) family.</text>
</comment>
<keyword evidence="6" id="KW-1185">Reference proteome</keyword>
<evidence type="ECO:0000256" key="2">
    <source>
        <dbReference type="ARBA" id="ARBA00022857"/>
    </source>
</evidence>
<dbReference type="SUPFAM" id="SSF51735">
    <property type="entry name" value="NAD(P)-binding Rossmann-fold domains"/>
    <property type="match status" value="1"/>
</dbReference>
<dbReference type="CDD" id="cd05324">
    <property type="entry name" value="carb_red_PTCR-like_SDR_c"/>
    <property type="match status" value="1"/>
</dbReference>
<dbReference type="AlphaFoldDB" id="A0A6B8KA83"/>
<dbReference type="Proteomes" id="UP000309061">
    <property type="component" value="Chromosome"/>
</dbReference>
<gene>
    <name evidence="5" type="ORF">H2LOC_000800</name>
</gene>
<keyword evidence="2" id="KW-0521">NADP</keyword>
<evidence type="ECO:0000256" key="3">
    <source>
        <dbReference type="ARBA" id="ARBA00023002"/>
    </source>
</evidence>
<dbReference type="InterPro" id="IPR020904">
    <property type="entry name" value="Sc_DH/Rdtase_CS"/>
</dbReference>
<dbReference type="InterPro" id="IPR002347">
    <property type="entry name" value="SDR_fam"/>
</dbReference>
<dbReference type="PANTHER" id="PTHR43963:SF6">
    <property type="entry name" value="CHAIN DEHYDROGENASE FAMILY PROTEIN, PUTATIVE (AFU_ORTHOLOGUE AFUA_3G15350)-RELATED"/>
    <property type="match status" value="1"/>
</dbReference>
<dbReference type="InterPro" id="IPR036291">
    <property type="entry name" value="NAD(P)-bd_dom_sf"/>
</dbReference>
<protein>
    <submittedName>
        <fullName evidence="5">SDR family NAD(P)-dependent oxidoreductase</fullName>
    </submittedName>
</protein>
<evidence type="ECO:0000313" key="5">
    <source>
        <dbReference type="EMBL" id="QGM44352.1"/>
    </source>
</evidence>